<dbReference type="EMBL" id="JASBWS010000137">
    <property type="protein sequence ID" value="KAJ9094570.1"/>
    <property type="molecule type" value="Genomic_DNA"/>
</dbReference>
<protein>
    <submittedName>
        <fullName evidence="1">Uncharacterized protein</fullName>
    </submittedName>
</protein>
<evidence type="ECO:0000313" key="2">
    <source>
        <dbReference type="Proteomes" id="UP001230649"/>
    </source>
</evidence>
<comment type="caution">
    <text evidence="1">The sequence shown here is derived from an EMBL/GenBank/DDBJ whole genome shotgun (WGS) entry which is preliminary data.</text>
</comment>
<proteinExistence type="predicted"/>
<sequence length="392" mass="42272">MSDSPSINDAEEGKRQTTSPIKSFLSGAAGGVSCVLVGHPFDLTKTRLQTAVKGQYTGAMDVVRQTLARDGVRGESQSPREGRPSVERVVGRAREEHRSKQYIEQSDITIRGRDETRRARQSVREKKSAVAIHRAKRETSWDTREESSAGREYFERSEKLSGLYRGMGPPLVGVTPIFAISFWGYDLGKRIVYTMTPNRPNQALTVPELAFAGFFSAIPATLVAGPAERVKVLLQVQGQGGAAQVYSGPFDVVRQLYKQGGLRSIFRGTTATLGRDGPGSAAYFVAYELVKDALKPAGSDELSVPAIITAGAAAGVAMWSIALPADTVKSKLQSAKEGTYKGVVDCVRKTMAESGWKGFYHGFGPAMARAVPANAATFLGVELSIKLMNSLF</sequence>
<reference evidence="1" key="1">
    <citation type="submission" date="2023-04" db="EMBL/GenBank/DDBJ databases">
        <title>Draft Genome sequencing of Naganishia species isolated from polar environments using Oxford Nanopore Technology.</title>
        <authorList>
            <person name="Leo P."/>
            <person name="Venkateswaran K."/>
        </authorList>
    </citation>
    <scope>NUCLEOTIDE SEQUENCE</scope>
    <source>
        <strain evidence="1">MNA-CCFEE 5262</strain>
    </source>
</reference>
<gene>
    <name evidence="1" type="ORF">QFC20_006885</name>
</gene>
<accession>A0ACC2V5E7</accession>
<dbReference type="Proteomes" id="UP001230649">
    <property type="component" value="Unassembled WGS sequence"/>
</dbReference>
<evidence type="ECO:0000313" key="1">
    <source>
        <dbReference type="EMBL" id="KAJ9094570.1"/>
    </source>
</evidence>
<keyword evidence="2" id="KW-1185">Reference proteome</keyword>
<name>A0ACC2V5E7_9TREE</name>
<organism evidence="1 2">
    <name type="scientific">Naganishia adeliensis</name>
    <dbReference type="NCBI Taxonomy" id="92952"/>
    <lineage>
        <taxon>Eukaryota</taxon>
        <taxon>Fungi</taxon>
        <taxon>Dikarya</taxon>
        <taxon>Basidiomycota</taxon>
        <taxon>Agaricomycotina</taxon>
        <taxon>Tremellomycetes</taxon>
        <taxon>Filobasidiales</taxon>
        <taxon>Filobasidiaceae</taxon>
        <taxon>Naganishia</taxon>
    </lineage>
</organism>